<dbReference type="AlphaFoldDB" id="J4GNR5"/>
<dbReference type="RefSeq" id="XP_012181133.1">
    <property type="nucleotide sequence ID" value="XM_012325743.1"/>
</dbReference>
<dbReference type="InParanoid" id="J4GNR5"/>
<dbReference type="OrthoDB" id="10263073at2759"/>
<dbReference type="InterPro" id="IPR011051">
    <property type="entry name" value="RmlC_Cupin_sf"/>
</dbReference>
<evidence type="ECO:0000313" key="1">
    <source>
        <dbReference type="EMBL" id="CCM01850.1"/>
    </source>
</evidence>
<organism evidence="1 2">
    <name type="scientific">Fibroporia radiculosa</name>
    <dbReference type="NCBI Taxonomy" id="599839"/>
    <lineage>
        <taxon>Eukaryota</taxon>
        <taxon>Fungi</taxon>
        <taxon>Dikarya</taxon>
        <taxon>Basidiomycota</taxon>
        <taxon>Agaricomycotina</taxon>
        <taxon>Agaricomycetes</taxon>
        <taxon>Polyporales</taxon>
        <taxon>Fibroporiaceae</taxon>
        <taxon>Fibroporia</taxon>
    </lineage>
</organism>
<dbReference type="EMBL" id="HE797052">
    <property type="protein sequence ID" value="CCM01850.1"/>
    <property type="molecule type" value="Genomic_DNA"/>
</dbReference>
<evidence type="ECO:0000313" key="2">
    <source>
        <dbReference type="Proteomes" id="UP000006352"/>
    </source>
</evidence>
<sequence length="293" mass="32917">MAGVDMRLEARAIREFHWHKTVEWAYVLSDYMRVTCIDSPSPDVQVVKDPYGQVLNPSTFQMSTMTATPLAVRSVKIVDSRMFPAATSIAVAEWHPTQDEWTYYLSGQTRVTEFAPNSITQTFDFQLEMSTLSLPRTNITDYAPPFVNTLPYILISRFILNLRIASESTRTLNISSRLNSEGLHVQTDSLATSIFGDLGGPLDHGLIFAAEDELLSDEDGSDGPTCDIPTIGEEFELADLSEERWTDEREMASALIFYAELYYFTDCSYIKLHEGVNADNATTSETQECRRSG</sequence>
<accession>J4GNR5</accession>
<reference evidence="1 2" key="1">
    <citation type="journal article" date="2012" name="Appl. Environ. Microbiol.">
        <title>Short-read sequencing for genomic analysis of the brown rot fungus Fibroporia radiculosa.</title>
        <authorList>
            <person name="Tang J.D."/>
            <person name="Perkins A.D."/>
            <person name="Sonstegard T.S."/>
            <person name="Schroeder S.G."/>
            <person name="Burgess S.C."/>
            <person name="Diehl S.V."/>
        </authorList>
    </citation>
    <scope>NUCLEOTIDE SEQUENCE [LARGE SCALE GENOMIC DNA]</scope>
    <source>
        <strain evidence="1 2">TFFH 294</strain>
    </source>
</reference>
<dbReference type="SUPFAM" id="SSF51182">
    <property type="entry name" value="RmlC-like cupins"/>
    <property type="match status" value="1"/>
</dbReference>
<keyword evidence="2" id="KW-1185">Reference proteome</keyword>
<dbReference type="Gene3D" id="2.60.120.10">
    <property type="entry name" value="Jelly Rolls"/>
    <property type="match status" value="2"/>
</dbReference>
<dbReference type="HOGENOM" id="CLU_950062_0_0_1"/>
<protein>
    <submittedName>
        <fullName evidence="1">Uncharacterized protein</fullName>
    </submittedName>
</protein>
<dbReference type="Proteomes" id="UP000006352">
    <property type="component" value="Unassembled WGS sequence"/>
</dbReference>
<dbReference type="STRING" id="599839.J4GNR5"/>
<gene>
    <name evidence="1" type="ORF">FIBRA_03921</name>
</gene>
<proteinExistence type="predicted"/>
<dbReference type="InterPro" id="IPR014710">
    <property type="entry name" value="RmlC-like_jellyroll"/>
</dbReference>
<name>J4GNR5_9APHY</name>
<dbReference type="GeneID" id="24096761"/>